<keyword evidence="8" id="KW-1185">Reference proteome</keyword>
<feature type="transmembrane region" description="Helical" evidence="6">
    <location>
        <begin position="70"/>
        <end position="91"/>
    </location>
</feature>
<keyword evidence="4 6" id="KW-1133">Transmembrane helix</keyword>
<sequence length="162" mass="17000">MVDVKKIGVVAACAFVFILLSASTGGVGWVTSENFGIESSSGLFRKCRKSGGASNCADLASDQLSDKDKAVQAFMILSVLTSIAAVVFAILHMVTDKIPVKLISLLMVVIFVLALIGLAIFTANKEDLASSADYGWAYGLGWFGALAALIVGVLVFVLFRSS</sequence>
<dbReference type="InterPro" id="IPR004031">
    <property type="entry name" value="PMP22/EMP/MP20/Claudin"/>
</dbReference>
<dbReference type="Pfam" id="PF00822">
    <property type="entry name" value="PMP22_Claudin"/>
    <property type="match status" value="1"/>
</dbReference>
<dbReference type="InterPro" id="IPR050579">
    <property type="entry name" value="PMP-22/EMP/MP20-like"/>
</dbReference>
<dbReference type="PANTHER" id="PTHR10671:SF108">
    <property type="entry name" value="CLAUDIN FAMILY PROTEIN-RELATED"/>
    <property type="match status" value="1"/>
</dbReference>
<dbReference type="OrthoDB" id="8678517at2759"/>
<keyword evidence="3 6" id="KW-0812">Transmembrane</keyword>
<comment type="similarity">
    <text evidence="2">Belongs to the PMP-22/EMP/MP20 family.</text>
</comment>
<proteinExistence type="inferred from homology"/>
<organism evidence="7 8">
    <name type="scientific">Clytia hemisphaerica</name>
    <dbReference type="NCBI Taxonomy" id="252671"/>
    <lineage>
        <taxon>Eukaryota</taxon>
        <taxon>Metazoa</taxon>
        <taxon>Cnidaria</taxon>
        <taxon>Hydrozoa</taxon>
        <taxon>Hydroidolina</taxon>
        <taxon>Leptothecata</taxon>
        <taxon>Obeliida</taxon>
        <taxon>Clytiidae</taxon>
        <taxon>Clytia</taxon>
    </lineage>
</organism>
<evidence type="ECO:0000256" key="3">
    <source>
        <dbReference type="ARBA" id="ARBA00022692"/>
    </source>
</evidence>
<dbReference type="PANTHER" id="PTHR10671">
    <property type="entry name" value="EPITHELIAL MEMBRANE PROTEIN-RELATED"/>
    <property type="match status" value="1"/>
</dbReference>
<dbReference type="GO" id="GO:0005886">
    <property type="term" value="C:plasma membrane"/>
    <property type="evidence" value="ECO:0007669"/>
    <property type="project" value="TreeGrafter"/>
</dbReference>
<evidence type="ECO:0000256" key="6">
    <source>
        <dbReference type="SAM" id="Phobius"/>
    </source>
</evidence>
<evidence type="ECO:0000256" key="4">
    <source>
        <dbReference type="ARBA" id="ARBA00022989"/>
    </source>
</evidence>
<comment type="subcellular location">
    <subcellularLocation>
        <location evidence="1">Membrane</location>
        <topology evidence="1">Multi-pass membrane protein</topology>
    </subcellularLocation>
</comment>
<protein>
    <submittedName>
        <fullName evidence="7">Uncharacterized protein</fullName>
    </submittedName>
</protein>
<evidence type="ECO:0000313" key="7">
    <source>
        <dbReference type="EnsemblMetazoa" id="CLYHEMP013882.1"/>
    </source>
</evidence>
<dbReference type="Gene3D" id="1.20.140.150">
    <property type="match status" value="1"/>
</dbReference>
<accession>A0A7M5WWJ1</accession>
<dbReference type="Proteomes" id="UP000594262">
    <property type="component" value="Unplaced"/>
</dbReference>
<dbReference type="PROSITE" id="PS01222">
    <property type="entry name" value="PMP22_2"/>
    <property type="match status" value="1"/>
</dbReference>
<dbReference type="InterPro" id="IPR004032">
    <property type="entry name" value="PMP22_EMP_MP20"/>
</dbReference>
<evidence type="ECO:0000313" key="8">
    <source>
        <dbReference type="Proteomes" id="UP000594262"/>
    </source>
</evidence>
<keyword evidence="5 6" id="KW-0472">Membrane</keyword>
<feature type="transmembrane region" description="Helical" evidence="6">
    <location>
        <begin position="103"/>
        <end position="123"/>
    </location>
</feature>
<evidence type="ECO:0000256" key="1">
    <source>
        <dbReference type="ARBA" id="ARBA00004141"/>
    </source>
</evidence>
<feature type="transmembrane region" description="Helical" evidence="6">
    <location>
        <begin position="135"/>
        <end position="159"/>
    </location>
</feature>
<dbReference type="AlphaFoldDB" id="A0A7M5WWJ1"/>
<dbReference type="EnsemblMetazoa" id="CLYHEMT013882.1">
    <property type="protein sequence ID" value="CLYHEMP013882.1"/>
    <property type="gene ID" value="CLYHEMG013882"/>
</dbReference>
<reference evidence="7" key="1">
    <citation type="submission" date="2021-01" db="UniProtKB">
        <authorList>
            <consortium name="EnsemblMetazoa"/>
        </authorList>
    </citation>
    <scope>IDENTIFICATION</scope>
</reference>
<name>A0A7M5WWJ1_9CNID</name>
<evidence type="ECO:0000256" key="5">
    <source>
        <dbReference type="ARBA" id="ARBA00023136"/>
    </source>
</evidence>
<evidence type="ECO:0000256" key="2">
    <source>
        <dbReference type="ARBA" id="ARBA00006864"/>
    </source>
</evidence>